<dbReference type="GO" id="GO:0003824">
    <property type="term" value="F:catalytic activity"/>
    <property type="evidence" value="ECO:0007669"/>
    <property type="project" value="InterPro"/>
</dbReference>
<accession>A0A560JCR6</accession>
<dbReference type="AlphaFoldDB" id="A0A560JCR6"/>
<proteinExistence type="predicted"/>
<keyword evidence="2" id="KW-1185">Reference proteome</keyword>
<dbReference type="OrthoDB" id="12078at2"/>
<protein>
    <submittedName>
        <fullName evidence="1">Uncharacterized protein</fullName>
    </submittedName>
</protein>
<comment type="caution">
    <text evidence="1">The sequence shown here is derived from an EMBL/GenBank/DDBJ whole genome shotgun (WGS) entry which is preliminary data.</text>
</comment>
<evidence type="ECO:0000313" key="2">
    <source>
        <dbReference type="Proteomes" id="UP000315914"/>
    </source>
</evidence>
<gene>
    <name evidence="1" type="ORF">FBZ95_110108</name>
</gene>
<reference evidence="1 2" key="1">
    <citation type="submission" date="2019-06" db="EMBL/GenBank/DDBJ databases">
        <title>Genomic Encyclopedia of Type Strains, Phase IV (KMG-V): Genome sequencing to study the core and pangenomes of soil and plant-associated prokaryotes.</title>
        <authorList>
            <person name="Whitman W."/>
        </authorList>
    </citation>
    <scope>NUCLEOTIDE SEQUENCE [LARGE SCALE GENOMIC DNA]</scope>
    <source>
        <strain evidence="1 2">BR 10556</strain>
    </source>
</reference>
<dbReference type="SUPFAM" id="SSF48150">
    <property type="entry name" value="DNA-glycosylase"/>
    <property type="match status" value="1"/>
</dbReference>
<name>A0A560JCR6_9BRAD</name>
<evidence type="ECO:0000313" key="1">
    <source>
        <dbReference type="EMBL" id="TWB68988.1"/>
    </source>
</evidence>
<dbReference type="GO" id="GO:0006281">
    <property type="term" value="P:DNA repair"/>
    <property type="evidence" value="ECO:0007669"/>
    <property type="project" value="InterPro"/>
</dbReference>
<sequence length="217" mass="24092">MTPPHAIQQALEVLALAREIATYARNRGATNSLIDRRSTSTHLGAVLADSILQAGLNYRTVVHARVTRIVDLFPHAKTLGGVVSIVNSGMISDFLMWKHPEKIDRFVKLVLLLEQAGVHETAQLRVWIQDDSSRKELLLIPGIGPKTVDYLACLVGVDCIPIDRHLRSFAADAGIEVKDYDRLKLVFSYAADLLGLPRRSFDQWVWQNSIASNSARA</sequence>
<dbReference type="RefSeq" id="WP_136615839.1">
    <property type="nucleotide sequence ID" value="NZ_LWIG01000069.1"/>
</dbReference>
<organism evidence="1 2">
    <name type="scientific">Bradyrhizobium sacchari</name>
    <dbReference type="NCBI Taxonomy" id="1399419"/>
    <lineage>
        <taxon>Bacteria</taxon>
        <taxon>Pseudomonadati</taxon>
        <taxon>Pseudomonadota</taxon>
        <taxon>Alphaproteobacteria</taxon>
        <taxon>Hyphomicrobiales</taxon>
        <taxon>Nitrobacteraceae</taxon>
        <taxon>Bradyrhizobium</taxon>
    </lineage>
</organism>
<dbReference type="InterPro" id="IPR011257">
    <property type="entry name" value="DNA_glycosylase"/>
</dbReference>
<dbReference type="STRING" id="1399419.A5906_17830"/>
<dbReference type="Proteomes" id="UP000315914">
    <property type="component" value="Unassembled WGS sequence"/>
</dbReference>
<dbReference type="EMBL" id="VITW01000010">
    <property type="protein sequence ID" value="TWB68988.1"/>
    <property type="molecule type" value="Genomic_DNA"/>
</dbReference>